<name>A0A7U2I586_PHANO</name>
<organism evidence="1 2">
    <name type="scientific">Phaeosphaeria nodorum (strain SN15 / ATCC MYA-4574 / FGSC 10173)</name>
    <name type="common">Glume blotch fungus</name>
    <name type="synonym">Parastagonospora nodorum</name>
    <dbReference type="NCBI Taxonomy" id="321614"/>
    <lineage>
        <taxon>Eukaryota</taxon>
        <taxon>Fungi</taxon>
        <taxon>Dikarya</taxon>
        <taxon>Ascomycota</taxon>
        <taxon>Pezizomycotina</taxon>
        <taxon>Dothideomycetes</taxon>
        <taxon>Pleosporomycetidae</taxon>
        <taxon>Pleosporales</taxon>
        <taxon>Pleosporineae</taxon>
        <taxon>Phaeosphaeriaceae</taxon>
        <taxon>Parastagonospora</taxon>
    </lineage>
</organism>
<sequence>MTQLPWSSGYDAPFTVLAFRRGLEFDPQSQYRMPKLFISASQVVILVHNVPANDCVVLKSLL</sequence>
<evidence type="ECO:0000313" key="1">
    <source>
        <dbReference type="EMBL" id="QRD03861.1"/>
    </source>
</evidence>
<dbReference type="AlphaFoldDB" id="A0A7U2I586"/>
<keyword evidence="2" id="KW-1185">Reference proteome</keyword>
<reference evidence="2" key="1">
    <citation type="journal article" date="2021" name="BMC Genomics">
        <title>Chromosome-level genome assembly and manually-curated proteome of model necrotroph Parastagonospora nodorum Sn15 reveals a genome-wide trove of candidate effector homologs, and redundancy of virulence-related functions within an accessory chromosome.</title>
        <authorList>
            <person name="Bertazzoni S."/>
            <person name="Jones D.A.B."/>
            <person name="Phan H.T."/>
            <person name="Tan K.-C."/>
            <person name="Hane J.K."/>
        </authorList>
    </citation>
    <scope>NUCLEOTIDE SEQUENCE [LARGE SCALE GENOMIC DNA]</scope>
    <source>
        <strain evidence="2">SN15 / ATCC MYA-4574 / FGSC 10173)</strain>
    </source>
</reference>
<protein>
    <submittedName>
        <fullName evidence="1">Uncharacterized protein</fullName>
    </submittedName>
</protein>
<accession>A0A7U2I586</accession>
<dbReference type="VEuPathDB" id="FungiDB:JI435_420410"/>
<evidence type="ECO:0000313" key="2">
    <source>
        <dbReference type="Proteomes" id="UP000663193"/>
    </source>
</evidence>
<dbReference type="EMBL" id="CP069038">
    <property type="protein sequence ID" value="QRD03861.1"/>
    <property type="molecule type" value="Genomic_DNA"/>
</dbReference>
<dbReference type="Proteomes" id="UP000663193">
    <property type="component" value="Chromosome 16"/>
</dbReference>
<gene>
    <name evidence="1" type="ORF">JI435_420410</name>
</gene>
<proteinExistence type="predicted"/>